<evidence type="ECO:0000256" key="7">
    <source>
        <dbReference type="SAM" id="MobiDB-lite"/>
    </source>
</evidence>
<comment type="caution">
    <text evidence="9">The sequence shown here is derived from an EMBL/GenBank/DDBJ whole genome shotgun (WGS) entry which is preliminary data.</text>
</comment>
<comment type="cofactor">
    <cofactor evidence="2">
        <name>Mg(2+)</name>
        <dbReference type="ChEBI" id="CHEBI:18420"/>
    </cofactor>
</comment>
<accession>A0ABS5GBQ3</accession>
<dbReference type="InterPro" id="IPR015797">
    <property type="entry name" value="NUDIX_hydrolase-like_dom_sf"/>
</dbReference>
<evidence type="ECO:0000256" key="6">
    <source>
        <dbReference type="ARBA" id="ARBA00023211"/>
    </source>
</evidence>
<evidence type="ECO:0000256" key="3">
    <source>
        <dbReference type="ARBA" id="ARBA00022723"/>
    </source>
</evidence>
<feature type="region of interest" description="Disordered" evidence="7">
    <location>
        <begin position="1"/>
        <end position="25"/>
    </location>
</feature>
<evidence type="ECO:0000256" key="5">
    <source>
        <dbReference type="ARBA" id="ARBA00022842"/>
    </source>
</evidence>
<sequence length="256" mass="27542">MSETAQATGAPAGKPAEKEADHHPYTKPRDAATLILVDRSGAVPKVLVGKRHDKVVFMPGKFVFPGGRVDKTDHRIPVAAPMPAELEANLFKGKPQTTASRAKSLAVAAIREACEETGLCLGRKIDGSAPKLDGQLKGPWAPFAEAGLLPDPSGLYLIARAITPPGRIKRFDTRFFTADASAITHRVEGVVHADAELVELVWVELGSKPLADLHPMTKNVLNELDRRLATGPLRHDAPVPFFHFYGGKMQKDVLGG</sequence>
<dbReference type="CDD" id="cd18870">
    <property type="entry name" value="NUDIX_AcylCoAdiphos_Nudt19"/>
    <property type="match status" value="1"/>
</dbReference>
<evidence type="ECO:0000313" key="10">
    <source>
        <dbReference type="Proteomes" id="UP001314635"/>
    </source>
</evidence>
<dbReference type="Proteomes" id="UP001314635">
    <property type="component" value="Unassembled WGS sequence"/>
</dbReference>
<keyword evidence="4" id="KW-0378">Hydrolase</keyword>
<gene>
    <name evidence="9" type="ORF">JQ619_23670</name>
</gene>
<dbReference type="SUPFAM" id="SSF55811">
    <property type="entry name" value="Nudix"/>
    <property type="match status" value="1"/>
</dbReference>
<dbReference type="InterPro" id="IPR000086">
    <property type="entry name" value="NUDIX_hydrolase_dom"/>
</dbReference>
<dbReference type="InterPro" id="IPR039121">
    <property type="entry name" value="NUDT19"/>
</dbReference>
<feature type="domain" description="Nudix hydrolase" evidence="8">
    <location>
        <begin position="27"/>
        <end position="224"/>
    </location>
</feature>
<dbReference type="PROSITE" id="PS51462">
    <property type="entry name" value="NUDIX"/>
    <property type="match status" value="1"/>
</dbReference>
<name>A0ABS5GBQ3_9BRAD</name>
<dbReference type="PANTHER" id="PTHR12318">
    <property type="entry name" value="TESTOSTERONE-REGULATED PROTEIN RP2"/>
    <property type="match status" value="1"/>
</dbReference>
<keyword evidence="6" id="KW-0464">Manganese</keyword>
<keyword evidence="3" id="KW-0479">Metal-binding</keyword>
<proteinExistence type="predicted"/>
<feature type="compositionally biased region" description="Basic and acidic residues" evidence="7">
    <location>
        <begin position="15"/>
        <end position="25"/>
    </location>
</feature>
<organism evidence="9 10">
    <name type="scientific">Bradyrhizobium denitrificans</name>
    <dbReference type="NCBI Taxonomy" id="2734912"/>
    <lineage>
        <taxon>Bacteria</taxon>
        <taxon>Pseudomonadati</taxon>
        <taxon>Pseudomonadota</taxon>
        <taxon>Alphaproteobacteria</taxon>
        <taxon>Hyphomicrobiales</taxon>
        <taxon>Nitrobacteraceae</taxon>
        <taxon>Bradyrhizobium</taxon>
    </lineage>
</organism>
<evidence type="ECO:0000259" key="8">
    <source>
        <dbReference type="PROSITE" id="PS51462"/>
    </source>
</evidence>
<evidence type="ECO:0000313" key="9">
    <source>
        <dbReference type="EMBL" id="MBR1138768.1"/>
    </source>
</evidence>
<dbReference type="EMBL" id="JAFCLK010000023">
    <property type="protein sequence ID" value="MBR1138768.1"/>
    <property type="molecule type" value="Genomic_DNA"/>
</dbReference>
<protein>
    <submittedName>
        <fullName evidence="9">NUDIX domain-containing protein</fullName>
    </submittedName>
</protein>
<dbReference type="RefSeq" id="WP_211400761.1">
    <property type="nucleotide sequence ID" value="NZ_JAFCLK010000023.1"/>
</dbReference>
<dbReference type="PANTHER" id="PTHR12318:SF0">
    <property type="entry name" value="ACYL-COENZYME A DIPHOSPHATASE NUDT19"/>
    <property type="match status" value="1"/>
</dbReference>
<comment type="cofactor">
    <cofactor evidence="1">
        <name>Mn(2+)</name>
        <dbReference type="ChEBI" id="CHEBI:29035"/>
    </cofactor>
</comment>
<keyword evidence="10" id="KW-1185">Reference proteome</keyword>
<keyword evidence="5" id="KW-0460">Magnesium</keyword>
<evidence type="ECO:0000256" key="2">
    <source>
        <dbReference type="ARBA" id="ARBA00001946"/>
    </source>
</evidence>
<evidence type="ECO:0000256" key="4">
    <source>
        <dbReference type="ARBA" id="ARBA00022801"/>
    </source>
</evidence>
<dbReference type="Gene3D" id="3.90.79.10">
    <property type="entry name" value="Nucleoside Triphosphate Pyrophosphohydrolase"/>
    <property type="match status" value="1"/>
</dbReference>
<evidence type="ECO:0000256" key="1">
    <source>
        <dbReference type="ARBA" id="ARBA00001936"/>
    </source>
</evidence>
<reference evidence="10" key="1">
    <citation type="journal article" date="2021" name="ISME J.">
        <title>Evolutionary origin and ecological implication of a unique nif island in free-living Bradyrhizobium lineages.</title>
        <authorList>
            <person name="Tao J."/>
        </authorList>
    </citation>
    <scope>NUCLEOTIDE SEQUENCE [LARGE SCALE GENOMIC DNA]</scope>
    <source>
        <strain evidence="10">SZCCT0094</strain>
    </source>
</reference>